<dbReference type="EMBL" id="BAAFSV010000005">
    <property type="protein sequence ID" value="GAB1318720.1"/>
    <property type="molecule type" value="Genomic_DNA"/>
</dbReference>
<name>A0ABQ0GME9_9PEZI</name>
<dbReference type="PROSITE" id="PS50297">
    <property type="entry name" value="ANK_REP_REGION"/>
    <property type="match status" value="4"/>
</dbReference>
<organism evidence="5 6">
    <name type="scientific">Madurella fahalii</name>
    <dbReference type="NCBI Taxonomy" id="1157608"/>
    <lineage>
        <taxon>Eukaryota</taxon>
        <taxon>Fungi</taxon>
        <taxon>Dikarya</taxon>
        <taxon>Ascomycota</taxon>
        <taxon>Pezizomycotina</taxon>
        <taxon>Sordariomycetes</taxon>
        <taxon>Sordariomycetidae</taxon>
        <taxon>Sordariales</taxon>
        <taxon>Sordariales incertae sedis</taxon>
        <taxon>Madurella</taxon>
    </lineage>
</organism>
<keyword evidence="6" id="KW-1185">Reference proteome</keyword>
<sequence>MAELISLVSAVAGLLDITLRSSAALHELQSQLRNAPTLILALSNETQDLRAILTLLDDSMKASDAIEHKTSHGSAVLAALKTQLHSAETILVDLDHLTQKLSAEKPTMMRVKWCLKKSRASELQRRLKDVRVTINDLLLTHISSGSTRIQLELRGVRLEAQQNHAAVVQKLDVNSQATGSQLISVHNATNQSHAPLAAGLQALQASISLIGRQQAVLQDQPPPVGDNYVRTRGNSSKDNRGSSQLPNLSSIIFHSGIYIDLGLMGSRCPPNCLCRCHAPTAHGLSWRLPPVLHRTLGSLFLGYTGFPVTSPGCNIEECSKGRHVRLSLTYAFPLWFLGYAIHASVEASTTGQLTVAVLRRHRIDYVASAENILYQVDVGRVDAVQHILRTNKASVIDVYHRDGRSALMMALGGFIWSPRTAAVGVVKSLLLAGADPDLEDDNGTSARSQAARMILSHAASSEFCAELEKLLPLSAGLDDLGLTFVHKIVVGYCHVDLAATLQSGDPDILAQVNARDGAGFTPLIYAVQRGDLPKAQTLIEAGAAVDEANANGNTALQFAVKANVPASRRLELVNLLLEAGADVNMVDPRLGFSVLHTATQKNSTDLIRRLLFAGARIDSLTVNHGAPPIFYAARHNSYEVIKVLYEEGADIDAADRSGRAPLSRAVESNAHDALALLLRLGANHLWVDKTQRTLLHTAAEVGDEGTLKLLASSELRGLDFNAKNNQGLTAFEIFERRPQSSDGLRMAFQQLLRSLDPNSSSQRSGEATEDDSDSIDEDEFVDAFEFLDTGNNSEEESHSLAQPSCV</sequence>
<feature type="repeat" description="ANK" evidence="3">
    <location>
        <begin position="590"/>
        <end position="622"/>
    </location>
</feature>
<protein>
    <submittedName>
        <fullName evidence="5">Uncharacterized protein</fullName>
    </submittedName>
</protein>
<evidence type="ECO:0000256" key="3">
    <source>
        <dbReference type="PROSITE-ProRule" id="PRU00023"/>
    </source>
</evidence>
<dbReference type="GeneID" id="98179672"/>
<feature type="repeat" description="ANK" evidence="3">
    <location>
        <begin position="518"/>
        <end position="550"/>
    </location>
</feature>
<reference evidence="5 6" key="1">
    <citation type="submission" date="2024-09" db="EMBL/GenBank/DDBJ databases">
        <title>Itraconazole resistance in Madurella fahalii resulting from another homologue of gene encoding cytochrome P450 14-alpha sterol demethylase (CYP51).</title>
        <authorList>
            <person name="Yoshioka I."/>
            <person name="Fahal A.H."/>
            <person name="Kaneko S."/>
            <person name="Yaguchi T."/>
        </authorList>
    </citation>
    <scope>NUCLEOTIDE SEQUENCE [LARGE SCALE GENOMIC DNA]</scope>
    <source>
        <strain evidence="5 6">IFM 68171</strain>
    </source>
</reference>
<evidence type="ECO:0000256" key="2">
    <source>
        <dbReference type="ARBA" id="ARBA00023043"/>
    </source>
</evidence>
<feature type="compositionally biased region" description="Polar residues" evidence="4">
    <location>
        <begin position="756"/>
        <end position="765"/>
    </location>
</feature>
<feature type="region of interest" description="Disordered" evidence="4">
    <location>
        <begin position="755"/>
        <end position="776"/>
    </location>
</feature>
<evidence type="ECO:0000313" key="5">
    <source>
        <dbReference type="EMBL" id="GAB1318720.1"/>
    </source>
</evidence>
<keyword evidence="1" id="KW-0677">Repeat</keyword>
<dbReference type="PROSITE" id="PS50088">
    <property type="entry name" value="ANK_REPEAT"/>
    <property type="match status" value="4"/>
</dbReference>
<dbReference type="Pfam" id="PF00023">
    <property type="entry name" value="Ank"/>
    <property type="match status" value="1"/>
</dbReference>
<dbReference type="Pfam" id="PF12796">
    <property type="entry name" value="Ank_2"/>
    <property type="match status" value="1"/>
</dbReference>
<dbReference type="SUPFAM" id="SSF48403">
    <property type="entry name" value="Ankyrin repeat"/>
    <property type="match status" value="1"/>
</dbReference>
<comment type="caution">
    <text evidence="5">The sequence shown here is derived from an EMBL/GenBank/DDBJ whole genome shotgun (WGS) entry which is preliminary data.</text>
</comment>
<dbReference type="SMART" id="SM00248">
    <property type="entry name" value="ANK"/>
    <property type="match status" value="7"/>
</dbReference>
<feature type="compositionally biased region" description="Acidic residues" evidence="4">
    <location>
        <begin position="767"/>
        <end position="776"/>
    </location>
</feature>
<dbReference type="RefSeq" id="XP_070920450.1">
    <property type="nucleotide sequence ID" value="XM_071064349.1"/>
</dbReference>
<dbReference type="Proteomes" id="UP001628179">
    <property type="component" value="Unassembled WGS sequence"/>
</dbReference>
<accession>A0ABQ0GME9</accession>
<feature type="repeat" description="ANK" evidence="3">
    <location>
        <begin position="551"/>
        <end position="588"/>
    </location>
</feature>
<dbReference type="PANTHER" id="PTHR24198:SF165">
    <property type="entry name" value="ANKYRIN REPEAT-CONTAINING PROTEIN-RELATED"/>
    <property type="match status" value="1"/>
</dbReference>
<feature type="repeat" description="ANK" evidence="3">
    <location>
        <begin position="624"/>
        <end position="656"/>
    </location>
</feature>
<evidence type="ECO:0000256" key="1">
    <source>
        <dbReference type="ARBA" id="ARBA00022737"/>
    </source>
</evidence>
<dbReference type="PANTHER" id="PTHR24198">
    <property type="entry name" value="ANKYRIN REPEAT AND PROTEIN KINASE DOMAIN-CONTAINING PROTEIN"/>
    <property type="match status" value="1"/>
</dbReference>
<keyword evidence="2 3" id="KW-0040">ANK repeat</keyword>
<proteinExistence type="predicted"/>
<feature type="region of interest" description="Disordered" evidence="4">
    <location>
        <begin position="787"/>
        <end position="806"/>
    </location>
</feature>
<feature type="region of interest" description="Disordered" evidence="4">
    <location>
        <begin position="218"/>
        <end position="243"/>
    </location>
</feature>
<gene>
    <name evidence="5" type="ORF">MFIFM68171_08930</name>
</gene>
<dbReference type="Gene3D" id="1.25.40.20">
    <property type="entry name" value="Ankyrin repeat-containing domain"/>
    <property type="match status" value="1"/>
</dbReference>
<dbReference type="InterPro" id="IPR036770">
    <property type="entry name" value="Ankyrin_rpt-contain_sf"/>
</dbReference>
<evidence type="ECO:0000256" key="4">
    <source>
        <dbReference type="SAM" id="MobiDB-lite"/>
    </source>
</evidence>
<evidence type="ECO:0000313" key="6">
    <source>
        <dbReference type="Proteomes" id="UP001628179"/>
    </source>
</evidence>
<dbReference type="InterPro" id="IPR002110">
    <property type="entry name" value="Ankyrin_rpt"/>
</dbReference>